<dbReference type="InterPro" id="IPR002110">
    <property type="entry name" value="Ankyrin_rpt"/>
</dbReference>
<dbReference type="Proteomes" id="UP001275084">
    <property type="component" value="Unassembled WGS sequence"/>
</dbReference>
<dbReference type="EMBL" id="JAUIQD010000003">
    <property type="protein sequence ID" value="KAK3356865.1"/>
    <property type="molecule type" value="Genomic_DNA"/>
</dbReference>
<evidence type="ECO:0000313" key="5">
    <source>
        <dbReference type="Proteomes" id="UP001275084"/>
    </source>
</evidence>
<keyword evidence="5" id="KW-1185">Reference proteome</keyword>
<organism evidence="4 5">
    <name type="scientific">Lasiosphaeria hispida</name>
    <dbReference type="NCBI Taxonomy" id="260671"/>
    <lineage>
        <taxon>Eukaryota</taxon>
        <taxon>Fungi</taxon>
        <taxon>Dikarya</taxon>
        <taxon>Ascomycota</taxon>
        <taxon>Pezizomycotina</taxon>
        <taxon>Sordariomycetes</taxon>
        <taxon>Sordariomycetidae</taxon>
        <taxon>Sordariales</taxon>
        <taxon>Lasiosphaeriaceae</taxon>
        <taxon>Lasiosphaeria</taxon>
    </lineage>
</organism>
<keyword evidence="2 3" id="KW-0040">ANK repeat</keyword>
<feature type="repeat" description="ANK" evidence="3">
    <location>
        <begin position="17"/>
        <end position="49"/>
    </location>
</feature>
<reference evidence="4" key="1">
    <citation type="journal article" date="2023" name="Mol. Phylogenet. Evol.">
        <title>Genome-scale phylogeny and comparative genomics of the fungal order Sordariales.</title>
        <authorList>
            <person name="Hensen N."/>
            <person name="Bonometti L."/>
            <person name="Westerberg I."/>
            <person name="Brannstrom I.O."/>
            <person name="Guillou S."/>
            <person name="Cros-Aarteil S."/>
            <person name="Calhoun S."/>
            <person name="Haridas S."/>
            <person name="Kuo A."/>
            <person name="Mondo S."/>
            <person name="Pangilinan J."/>
            <person name="Riley R."/>
            <person name="LaButti K."/>
            <person name="Andreopoulos B."/>
            <person name="Lipzen A."/>
            <person name="Chen C."/>
            <person name="Yan M."/>
            <person name="Daum C."/>
            <person name="Ng V."/>
            <person name="Clum A."/>
            <person name="Steindorff A."/>
            <person name="Ohm R.A."/>
            <person name="Martin F."/>
            <person name="Silar P."/>
            <person name="Natvig D.O."/>
            <person name="Lalanne C."/>
            <person name="Gautier V."/>
            <person name="Ament-Velasquez S.L."/>
            <person name="Kruys A."/>
            <person name="Hutchinson M.I."/>
            <person name="Powell A.J."/>
            <person name="Barry K."/>
            <person name="Miller A.N."/>
            <person name="Grigoriev I.V."/>
            <person name="Debuchy R."/>
            <person name="Gladieux P."/>
            <person name="Hiltunen Thoren M."/>
            <person name="Johannesson H."/>
        </authorList>
    </citation>
    <scope>NUCLEOTIDE SEQUENCE</scope>
    <source>
        <strain evidence="4">CBS 955.72</strain>
    </source>
</reference>
<dbReference type="Pfam" id="PF12796">
    <property type="entry name" value="Ank_2"/>
    <property type="match status" value="1"/>
</dbReference>
<evidence type="ECO:0000256" key="3">
    <source>
        <dbReference type="PROSITE-ProRule" id="PRU00023"/>
    </source>
</evidence>
<dbReference type="InterPro" id="IPR036770">
    <property type="entry name" value="Ankyrin_rpt-contain_sf"/>
</dbReference>
<dbReference type="Gene3D" id="1.25.40.20">
    <property type="entry name" value="Ankyrin repeat-containing domain"/>
    <property type="match status" value="1"/>
</dbReference>
<reference evidence="4" key="2">
    <citation type="submission" date="2023-06" db="EMBL/GenBank/DDBJ databases">
        <authorList>
            <consortium name="Lawrence Berkeley National Laboratory"/>
            <person name="Haridas S."/>
            <person name="Hensen N."/>
            <person name="Bonometti L."/>
            <person name="Westerberg I."/>
            <person name="Brannstrom I.O."/>
            <person name="Guillou S."/>
            <person name="Cros-Aarteil S."/>
            <person name="Calhoun S."/>
            <person name="Kuo A."/>
            <person name="Mondo S."/>
            <person name="Pangilinan J."/>
            <person name="Riley R."/>
            <person name="Labutti K."/>
            <person name="Andreopoulos B."/>
            <person name="Lipzen A."/>
            <person name="Chen C."/>
            <person name="Yanf M."/>
            <person name="Daum C."/>
            <person name="Ng V."/>
            <person name="Clum A."/>
            <person name="Steindorff A."/>
            <person name="Ohm R."/>
            <person name="Martin F."/>
            <person name="Silar P."/>
            <person name="Natvig D."/>
            <person name="Lalanne C."/>
            <person name="Gautier V."/>
            <person name="Ament-Velasquez S.L."/>
            <person name="Kruys A."/>
            <person name="Hutchinson M.I."/>
            <person name="Powell A.J."/>
            <person name="Barry K."/>
            <person name="Miller A.N."/>
            <person name="Grigoriev I.V."/>
            <person name="Debuchy R."/>
            <person name="Gladieux P."/>
            <person name="Thoren M.H."/>
            <person name="Johannesson H."/>
        </authorList>
    </citation>
    <scope>NUCLEOTIDE SEQUENCE</scope>
    <source>
        <strain evidence="4">CBS 955.72</strain>
    </source>
</reference>
<accession>A0AAJ0HL18</accession>
<evidence type="ECO:0000256" key="2">
    <source>
        <dbReference type="ARBA" id="ARBA00023043"/>
    </source>
</evidence>
<dbReference type="AlphaFoldDB" id="A0AAJ0HL18"/>
<keyword evidence="1" id="KW-0677">Repeat</keyword>
<gene>
    <name evidence="4" type="ORF">B0T25DRAFT_537596</name>
</gene>
<dbReference type="PANTHER" id="PTHR24171">
    <property type="entry name" value="ANKYRIN REPEAT DOMAIN-CONTAINING PROTEIN 39-RELATED"/>
    <property type="match status" value="1"/>
</dbReference>
<name>A0AAJ0HL18_9PEZI</name>
<evidence type="ECO:0000313" key="4">
    <source>
        <dbReference type="EMBL" id="KAK3356865.1"/>
    </source>
</evidence>
<dbReference type="PROSITE" id="PS50088">
    <property type="entry name" value="ANK_REPEAT"/>
    <property type="match status" value="1"/>
</dbReference>
<protein>
    <submittedName>
        <fullName evidence="4">Ankyrin repeat-containing domain protein</fullName>
    </submittedName>
</protein>
<proteinExistence type="predicted"/>
<evidence type="ECO:0000256" key="1">
    <source>
        <dbReference type="ARBA" id="ARBA00022737"/>
    </source>
</evidence>
<comment type="caution">
    <text evidence="4">The sequence shown here is derived from an EMBL/GenBank/DDBJ whole genome shotgun (WGS) entry which is preliminary data.</text>
</comment>
<sequence>MNLLLARGANVSDQDGSGTPALHRATHARHKAMVSFLPENAANVEEKDEDSCTALTIAVKGKFEAGIKLLLSKGCPVNFSYKPRVSNTVSCT</sequence>
<dbReference type="SUPFAM" id="SSF48403">
    <property type="entry name" value="Ankyrin repeat"/>
    <property type="match status" value="1"/>
</dbReference>